<dbReference type="SMART" id="SM00829">
    <property type="entry name" value="PKS_ER"/>
    <property type="match status" value="1"/>
</dbReference>
<evidence type="ECO:0000313" key="3">
    <source>
        <dbReference type="Proteomes" id="UP000470771"/>
    </source>
</evidence>
<dbReference type="CDD" id="cd05280">
    <property type="entry name" value="MDR_yhdh_yhfp"/>
    <property type="match status" value="1"/>
</dbReference>
<dbReference type="InterPro" id="IPR036291">
    <property type="entry name" value="NAD(P)-bd_dom_sf"/>
</dbReference>
<dbReference type="Gene3D" id="3.90.180.10">
    <property type="entry name" value="Medium-chain alcohol dehydrogenases, catalytic domain"/>
    <property type="match status" value="1"/>
</dbReference>
<reference evidence="2 3" key="1">
    <citation type="submission" date="2019-12" db="EMBL/GenBank/DDBJ databases">
        <authorList>
            <person name="Zhao J."/>
        </authorList>
    </citation>
    <scope>NUCLEOTIDE SEQUENCE [LARGE SCALE GENOMIC DNA]</scope>
    <source>
        <strain evidence="2 3">S-15</strain>
    </source>
</reference>
<dbReference type="RefSeq" id="WP_160632586.1">
    <property type="nucleotide sequence ID" value="NZ_WWNE01000005.1"/>
</dbReference>
<dbReference type="NCBIfam" id="TIGR02823">
    <property type="entry name" value="oxido_YhdH"/>
    <property type="match status" value="1"/>
</dbReference>
<dbReference type="InterPro" id="IPR013149">
    <property type="entry name" value="ADH-like_C"/>
</dbReference>
<sequence length="329" mass="35543">MKNPFKALVVRENTDGTFSRKIEDKTIEQLPTGEVVIKVLFAGLNYKDGLSASGHKGITRKYPHTPGIDASGIVESSEDNRFKKGDEVIVTSYDLGMNHDGAFAEYIRVPANWVVKKPENLSFEKSQQFGTAGFTAALALHKMIKGGQKPEMGKIVVTGATGGVGSMAVALLAHAGYQVIASTGKSEKEYLTSLGATEIQDRSFTSDDSNRPLLRPKWAGAIDTVGGNTLATLLKACDRNGNVATCGLVASPDLSTTVYPFILNGINLLGVESAECPMNLRTELWKKLGNEWNVNLPEDSATYISLEELNPYLDAILEGKTKGRIIVKF</sequence>
<dbReference type="InterPro" id="IPR051397">
    <property type="entry name" value="Zn-ADH-like_protein"/>
</dbReference>
<dbReference type="EC" id="1.3.1.95" evidence="2"/>
<dbReference type="GO" id="GO:0043958">
    <property type="term" value="F:acryloyl-CoA reductase (NADH) activity"/>
    <property type="evidence" value="ECO:0007669"/>
    <property type="project" value="UniProtKB-EC"/>
</dbReference>
<dbReference type="Pfam" id="PF00107">
    <property type="entry name" value="ADH_zinc_N"/>
    <property type="match status" value="1"/>
</dbReference>
<name>A0A6N9NG82_9FLAO</name>
<keyword evidence="3" id="KW-1185">Reference proteome</keyword>
<dbReference type="Proteomes" id="UP000470771">
    <property type="component" value="Unassembled WGS sequence"/>
</dbReference>
<dbReference type="Gene3D" id="3.40.50.720">
    <property type="entry name" value="NAD(P)-binding Rossmann-like Domain"/>
    <property type="match status" value="1"/>
</dbReference>
<dbReference type="GO" id="GO:0043957">
    <property type="term" value="F:acryloyl-CoA reductase (NADPH) activity"/>
    <property type="evidence" value="ECO:0007669"/>
    <property type="project" value="TreeGrafter"/>
</dbReference>
<dbReference type="SUPFAM" id="SSF51735">
    <property type="entry name" value="NAD(P)-binding Rossmann-fold domains"/>
    <property type="match status" value="1"/>
</dbReference>
<accession>A0A6N9NG82</accession>
<dbReference type="InterPro" id="IPR013154">
    <property type="entry name" value="ADH-like_N"/>
</dbReference>
<dbReference type="InterPro" id="IPR011032">
    <property type="entry name" value="GroES-like_sf"/>
</dbReference>
<dbReference type="PANTHER" id="PTHR43677:SF1">
    <property type="entry name" value="ACRYLYL-COA REDUCTASE ACUI-RELATED"/>
    <property type="match status" value="1"/>
</dbReference>
<comment type="caution">
    <text evidence="2">The sequence shown here is derived from an EMBL/GenBank/DDBJ whole genome shotgun (WGS) entry which is preliminary data.</text>
</comment>
<gene>
    <name evidence="2" type="ORF">GQN54_05885</name>
</gene>
<dbReference type="PANTHER" id="PTHR43677">
    <property type="entry name" value="SHORT-CHAIN DEHYDROGENASE/REDUCTASE"/>
    <property type="match status" value="1"/>
</dbReference>
<dbReference type="EMBL" id="WWNE01000005">
    <property type="protein sequence ID" value="NBG65638.1"/>
    <property type="molecule type" value="Genomic_DNA"/>
</dbReference>
<dbReference type="InterPro" id="IPR020843">
    <property type="entry name" value="ER"/>
</dbReference>
<proteinExistence type="predicted"/>
<evidence type="ECO:0000313" key="2">
    <source>
        <dbReference type="EMBL" id="NBG65638.1"/>
    </source>
</evidence>
<dbReference type="AlphaFoldDB" id="A0A6N9NG82"/>
<dbReference type="SUPFAM" id="SSF50129">
    <property type="entry name" value="GroES-like"/>
    <property type="match status" value="1"/>
</dbReference>
<keyword evidence="2" id="KW-0560">Oxidoreductase</keyword>
<dbReference type="Pfam" id="PF08240">
    <property type="entry name" value="ADH_N"/>
    <property type="match status" value="1"/>
</dbReference>
<organism evidence="2 3">
    <name type="scientific">Acidiluteibacter ferrifornacis</name>
    <dbReference type="NCBI Taxonomy" id="2692424"/>
    <lineage>
        <taxon>Bacteria</taxon>
        <taxon>Pseudomonadati</taxon>
        <taxon>Bacteroidota</taxon>
        <taxon>Flavobacteriia</taxon>
        <taxon>Flavobacteriales</taxon>
        <taxon>Cryomorphaceae</taxon>
        <taxon>Acidiluteibacter</taxon>
    </lineage>
</organism>
<evidence type="ECO:0000259" key="1">
    <source>
        <dbReference type="SMART" id="SM00829"/>
    </source>
</evidence>
<protein>
    <submittedName>
        <fullName evidence="2">Acryloyl-CoA reductase</fullName>
        <ecNumber evidence="2">1.3.1.95</ecNumber>
    </submittedName>
</protein>
<dbReference type="InterPro" id="IPR014188">
    <property type="entry name" value="Acrylyl-CoA_reductase_AcuI"/>
</dbReference>
<feature type="domain" description="Enoyl reductase (ER)" evidence="1">
    <location>
        <begin position="16"/>
        <end position="327"/>
    </location>
</feature>